<name>A0AAN8XWP7_SOLBU</name>
<evidence type="ECO:0000313" key="2">
    <source>
        <dbReference type="Proteomes" id="UP001371456"/>
    </source>
</evidence>
<evidence type="ECO:0000313" key="1">
    <source>
        <dbReference type="EMBL" id="KAK6771099.1"/>
    </source>
</evidence>
<dbReference type="Proteomes" id="UP001371456">
    <property type="component" value="Unassembled WGS sequence"/>
</dbReference>
<gene>
    <name evidence="1" type="ORF">RDI58_031654</name>
</gene>
<protein>
    <submittedName>
        <fullName evidence="1">Uncharacterized protein</fullName>
    </submittedName>
</protein>
<keyword evidence="2" id="KW-1185">Reference proteome</keyword>
<proteinExistence type="predicted"/>
<reference evidence="1 2" key="1">
    <citation type="submission" date="2024-02" db="EMBL/GenBank/DDBJ databases">
        <title>de novo genome assembly of Solanum bulbocastanum strain 11H21.</title>
        <authorList>
            <person name="Hosaka A.J."/>
        </authorList>
    </citation>
    <scope>NUCLEOTIDE SEQUENCE [LARGE SCALE GENOMIC DNA]</scope>
    <source>
        <tissue evidence="1">Young leaves</tissue>
    </source>
</reference>
<dbReference type="EMBL" id="JBANQN010000327">
    <property type="protein sequence ID" value="KAK6771099.1"/>
    <property type="molecule type" value="Genomic_DNA"/>
</dbReference>
<accession>A0AAN8XWP7</accession>
<dbReference type="AlphaFoldDB" id="A0AAN8XWP7"/>
<comment type="caution">
    <text evidence="1">The sequence shown here is derived from an EMBL/GenBank/DDBJ whole genome shotgun (WGS) entry which is preliminary data.</text>
</comment>
<organism evidence="1 2">
    <name type="scientific">Solanum bulbocastanum</name>
    <name type="common">Wild potato</name>
    <dbReference type="NCBI Taxonomy" id="147425"/>
    <lineage>
        <taxon>Eukaryota</taxon>
        <taxon>Viridiplantae</taxon>
        <taxon>Streptophyta</taxon>
        <taxon>Embryophyta</taxon>
        <taxon>Tracheophyta</taxon>
        <taxon>Spermatophyta</taxon>
        <taxon>Magnoliopsida</taxon>
        <taxon>eudicotyledons</taxon>
        <taxon>Gunneridae</taxon>
        <taxon>Pentapetalae</taxon>
        <taxon>asterids</taxon>
        <taxon>lamiids</taxon>
        <taxon>Solanales</taxon>
        <taxon>Solanaceae</taxon>
        <taxon>Solanoideae</taxon>
        <taxon>Solaneae</taxon>
        <taxon>Solanum</taxon>
    </lineage>
</organism>
<sequence>MVLGNGILKWRLISLQSVRVFILQILLELLVFYQKLVI</sequence>